<dbReference type="SUPFAM" id="SSF53335">
    <property type="entry name" value="S-adenosyl-L-methionine-dependent methyltransferases"/>
    <property type="match status" value="1"/>
</dbReference>
<comment type="caution">
    <text evidence="2">The sequence shown here is derived from an EMBL/GenBank/DDBJ whole genome shotgun (WGS) entry which is preliminary data.</text>
</comment>
<dbReference type="RefSeq" id="WP_140926602.1">
    <property type="nucleotide sequence ID" value="NZ_VFSU01000011.1"/>
</dbReference>
<dbReference type="GO" id="GO:0008168">
    <property type="term" value="F:methyltransferase activity"/>
    <property type="evidence" value="ECO:0007669"/>
    <property type="project" value="UniProtKB-KW"/>
</dbReference>
<keyword evidence="2" id="KW-0489">Methyltransferase</keyword>
<gene>
    <name evidence="2" type="ORF">FJQ54_01880</name>
</gene>
<dbReference type="InterPro" id="IPR029063">
    <property type="entry name" value="SAM-dependent_MTases_sf"/>
</dbReference>
<dbReference type="OrthoDB" id="9342567at2"/>
<dbReference type="EMBL" id="VFSU01000011">
    <property type="protein sequence ID" value="TPE63637.1"/>
    <property type="molecule type" value="Genomic_DNA"/>
</dbReference>
<proteinExistence type="predicted"/>
<dbReference type="AlphaFoldDB" id="A0A501XU70"/>
<feature type="signal peptide" evidence="1">
    <location>
        <begin position="1"/>
        <end position="22"/>
    </location>
</feature>
<protein>
    <submittedName>
        <fullName evidence="2">Class I SAM-dependent methyltransferase</fullName>
    </submittedName>
</protein>
<organism evidence="2 3">
    <name type="scientific">Sandaracinobacter neustonicus</name>
    <dbReference type="NCBI Taxonomy" id="1715348"/>
    <lineage>
        <taxon>Bacteria</taxon>
        <taxon>Pseudomonadati</taxon>
        <taxon>Pseudomonadota</taxon>
        <taxon>Alphaproteobacteria</taxon>
        <taxon>Sphingomonadales</taxon>
        <taxon>Sphingosinicellaceae</taxon>
        <taxon>Sandaracinobacter</taxon>
    </lineage>
</organism>
<feature type="chain" id="PRO_5021498739" evidence="1">
    <location>
        <begin position="23"/>
        <end position="255"/>
    </location>
</feature>
<sequence>MSGLLRGAGQGLLLGLLLTAGAAADAGPADIAKALAAPLRPAAERAADARRRPAEVLALFRLGPGQRVLDMVAGTGYYSRLIADVVGPTGMVFAHSTEGLIAVDELQPGWSVLKRQHPNVRLILGYPDRMRLPDRIDRVLFHMCIHDLWWEDAQYRIPRMDPEKALKKVYDAMVRGGLVLVVDHRAKAGAEPRGETLAHHRIDPALVKAEMAKAGFVLEAESDVLANPEDDLTRIVYDPAIRGRTDRFVQLYRRP</sequence>
<keyword evidence="3" id="KW-1185">Reference proteome</keyword>
<keyword evidence="2" id="KW-0808">Transferase</keyword>
<reference evidence="2 3" key="1">
    <citation type="submission" date="2019-06" db="EMBL/GenBank/DDBJ databases">
        <authorList>
            <person name="Lee I."/>
            <person name="Jang G.I."/>
            <person name="Hwang C.Y."/>
        </authorList>
    </citation>
    <scope>NUCLEOTIDE SEQUENCE [LARGE SCALE GENOMIC DNA]</scope>
    <source>
        <strain evidence="2 3">PAMC 28131</strain>
    </source>
</reference>
<dbReference type="Proteomes" id="UP000319897">
    <property type="component" value="Unassembled WGS sequence"/>
</dbReference>
<keyword evidence="1" id="KW-0732">Signal</keyword>
<dbReference type="GO" id="GO:0032259">
    <property type="term" value="P:methylation"/>
    <property type="evidence" value="ECO:0007669"/>
    <property type="project" value="UniProtKB-KW"/>
</dbReference>
<evidence type="ECO:0000313" key="2">
    <source>
        <dbReference type="EMBL" id="TPE63637.1"/>
    </source>
</evidence>
<evidence type="ECO:0000256" key="1">
    <source>
        <dbReference type="SAM" id="SignalP"/>
    </source>
</evidence>
<accession>A0A501XU70</accession>
<evidence type="ECO:0000313" key="3">
    <source>
        <dbReference type="Proteomes" id="UP000319897"/>
    </source>
</evidence>
<dbReference type="Gene3D" id="3.40.50.150">
    <property type="entry name" value="Vaccinia Virus protein VP39"/>
    <property type="match status" value="1"/>
</dbReference>
<name>A0A501XU70_9SPHN</name>